<dbReference type="Gene3D" id="3.40.50.1240">
    <property type="entry name" value="Phosphoglycerate mutase-like"/>
    <property type="match status" value="1"/>
</dbReference>
<dbReference type="Proteomes" id="UP000604161">
    <property type="component" value="Unassembled WGS sequence"/>
</dbReference>
<dbReference type="SUPFAM" id="SSF53254">
    <property type="entry name" value="Phosphoglycerate mutase-like"/>
    <property type="match status" value="1"/>
</dbReference>
<accession>A0ABR8P108</accession>
<proteinExistence type="predicted"/>
<evidence type="ECO:0000313" key="2">
    <source>
        <dbReference type="Proteomes" id="UP000604161"/>
    </source>
</evidence>
<dbReference type="InterPro" id="IPR029033">
    <property type="entry name" value="His_PPase_superfam"/>
</dbReference>
<organism evidence="1 2">
    <name type="scientific">Marinomonas colpomeniae</name>
    <dbReference type="NCBI Taxonomy" id="2774408"/>
    <lineage>
        <taxon>Bacteria</taxon>
        <taxon>Pseudomonadati</taxon>
        <taxon>Pseudomonadota</taxon>
        <taxon>Gammaproteobacteria</taxon>
        <taxon>Oceanospirillales</taxon>
        <taxon>Oceanospirillaceae</taxon>
        <taxon>Marinomonas</taxon>
    </lineage>
</organism>
<dbReference type="EMBL" id="JACYFC010000004">
    <property type="protein sequence ID" value="MBD5771975.1"/>
    <property type="molecule type" value="Genomic_DNA"/>
</dbReference>
<evidence type="ECO:0000313" key="1">
    <source>
        <dbReference type="EMBL" id="MBD5771975.1"/>
    </source>
</evidence>
<dbReference type="Pfam" id="PF00300">
    <property type="entry name" value="His_Phos_1"/>
    <property type="match status" value="1"/>
</dbReference>
<reference evidence="1 2" key="1">
    <citation type="submission" date="2020-09" db="EMBL/GenBank/DDBJ databases">
        <title>Marinomonas sp. nov., isolated from the cysticercosis algae of Qingdao, China.</title>
        <authorList>
            <person name="Sun X."/>
        </authorList>
    </citation>
    <scope>NUCLEOTIDE SEQUENCE [LARGE SCALE GENOMIC DNA]</scope>
    <source>
        <strain evidence="1 2">SM2066</strain>
    </source>
</reference>
<keyword evidence="2" id="KW-1185">Reference proteome</keyword>
<dbReference type="RefSeq" id="WP_191595361.1">
    <property type="nucleotide sequence ID" value="NZ_JACYFC010000004.1"/>
</dbReference>
<protein>
    <submittedName>
        <fullName evidence="1">Histidine phosphatase family protein</fullName>
    </submittedName>
</protein>
<dbReference type="InterPro" id="IPR013078">
    <property type="entry name" value="His_Pase_superF_clade-1"/>
</dbReference>
<sequence length="227" mass="26001">MTAKFALIRHGAYEQLPEVPSALQPFPLTMEGAKEVRRQAQLLAKWLSKTGEKLNPIVDTSTLLRAYQTGEIYLEELKDFFLETPKIQTTFNLCERSVGAVANLTIEEIERILSLDPRFESPSKDWKSDSYYQLPFDGAESLIQAGERVAEHINSWQREASGGLKLFIGHGAAFRHGANYLNAIEFKYIKKLSMFYGHPVVFEFTENLLLRQIFGEWKQRQINDVPD</sequence>
<gene>
    <name evidence="1" type="ORF">IF202_13050</name>
</gene>
<name>A0ABR8P108_9GAMM</name>
<comment type="caution">
    <text evidence="1">The sequence shown here is derived from an EMBL/GenBank/DDBJ whole genome shotgun (WGS) entry which is preliminary data.</text>
</comment>